<proteinExistence type="predicted"/>
<accession>A0ABN0Z6T1</accession>
<dbReference type="EMBL" id="BAAADM010000030">
    <property type="protein sequence ID" value="GAA0436489.1"/>
    <property type="molecule type" value="Genomic_DNA"/>
</dbReference>
<evidence type="ECO:0000313" key="1">
    <source>
        <dbReference type="EMBL" id="GAA0436489.1"/>
    </source>
</evidence>
<comment type="caution">
    <text evidence="1">The sequence shown here is derived from an EMBL/GenBank/DDBJ whole genome shotgun (WGS) entry which is preliminary data.</text>
</comment>
<protein>
    <submittedName>
        <fullName evidence="1">Uncharacterized protein</fullName>
    </submittedName>
</protein>
<organism evidence="1 2">
    <name type="scientific">Lentibacillus halophilus</name>
    <dbReference type="NCBI Taxonomy" id="295065"/>
    <lineage>
        <taxon>Bacteria</taxon>
        <taxon>Bacillati</taxon>
        <taxon>Bacillota</taxon>
        <taxon>Bacilli</taxon>
        <taxon>Bacillales</taxon>
        <taxon>Bacillaceae</taxon>
        <taxon>Lentibacillus</taxon>
    </lineage>
</organism>
<name>A0ABN0Z6T1_9BACI</name>
<dbReference type="Proteomes" id="UP001501459">
    <property type="component" value="Unassembled WGS sequence"/>
</dbReference>
<evidence type="ECO:0000313" key="2">
    <source>
        <dbReference type="Proteomes" id="UP001501459"/>
    </source>
</evidence>
<sequence>MKIKRGIVQAQSLNEEEVVPWIGGKFVVHISFAVETGLFFFVDRNNGLMVPVRWVHTPEKRFIRQ</sequence>
<reference evidence="1 2" key="1">
    <citation type="journal article" date="2019" name="Int. J. Syst. Evol. Microbiol.">
        <title>The Global Catalogue of Microorganisms (GCM) 10K type strain sequencing project: providing services to taxonomists for standard genome sequencing and annotation.</title>
        <authorList>
            <consortium name="The Broad Institute Genomics Platform"/>
            <consortium name="The Broad Institute Genome Sequencing Center for Infectious Disease"/>
            <person name="Wu L."/>
            <person name="Ma J."/>
        </authorList>
    </citation>
    <scope>NUCLEOTIDE SEQUENCE [LARGE SCALE GENOMIC DNA]</scope>
    <source>
        <strain evidence="1 2">JCM 12149</strain>
    </source>
</reference>
<gene>
    <name evidence="1" type="ORF">GCM10008983_11490</name>
</gene>
<keyword evidence="2" id="KW-1185">Reference proteome</keyword>